<comment type="similarity">
    <text evidence="5 18">Belongs to the CDS family.</text>
</comment>
<evidence type="ECO:0000256" key="17">
    <source>
        <dbReference type="ARBA" id="ARBA00023264"/>
    </source>
</evidence>
<keyword evidence="10 18" id="KW-0808">Transferase</keyword>
<dbReference type="GO" id="GO:0016024">
    <property type="term" value="P:CDP-diacylglycerol biosynthetic process"/>
    <property type="evidence" value="ECO:0007669"/>
    <property type="project" value="UniProtKB-UniPathway"/>
</dbReference>
<dbReference type="UniPathway" id="UPA00557">
    <property type="reaction ID" value="UER00614"/>
</dbReference>
<keyword evidence="13 19" id="KW-1133">Transmembrane helix</keyword>
<evidence type="ECO:0000256" key="6">
    <source>
        <dbReference type="ARBA" id="ARBA00012487"/>
    </source>
</evidence>
<keyword evidence="17" id="KW-1208">Phospholipid metabolism</keyword>
<feature type="transmembrane region" description="Helical" evidence="19">
    <location>
        <begin position="191"/>
        <end position="211"/>
    </location>
</feature>
<evidence type="ECO:0000256" key="18">
    <source>
        <dbReference type="RuleBase" id="RU003938"/>
    </source>
</evidence>
<dbReference type="GO" id="GO:0005886">
    <property type="term" value="C:plasma membrane"/>
    <property type="evidence" value="ECO:0007669"/>
    <property type="project" value="UniProtKB-SubCell"/>
</dbReference>
<keyword evidence="15 19" id="KW-0472">Membrane</keyword>
<feature type="transmembrane region" description="Helical" evidence="19">
    <location>
        <begin position="118"/>
        <end position="139"/>
    </location>
</feature>
<dbReference type="InterPro" id="IPR000374">
    <property type="entry name" value="PC_trans"/>
</dbReference>
<evidence type="ECO:0000256" key="3">
    <source>
        <dbReference type="ARBA" id="ARBA00005119"/>
    </source>
</evidence>
<comment type="subcellular location">
    <subcellularLocation>
        <location evidence="2">Cell membrane</location>
        <topology evidence="2">Multi-pass membrane protein</topology>
    </subcellularLocation>
</comment>
<evidence type="ECO:0000256" key="10">
    <source>
        <dbReference type="ARBA" id="ARBA00022679"/>
    </source>
</evidence>
<dbReference type="PANTHER" id="PTHR46382:SF1">
    <property type="entry name" value="PHOSPHATIDATE CYTIDYLYLTRANSFERASE"/>
    <property type="match status" value="1"/>
</dbReference>
<feature type="transmembrane region" description="Helical" evidence="19">
    <location>
        <begin position="32"/>
        <end position="51"/>
    </location>
</feature>
<comment type="pathway">
    <text evidence="4">Lipid metabolism.</text>
</comment>
<evidence type="ECO:0000256" key="5">
    <source>
        <dbReference type="ARBA" id="ARBA00010185"/>
    </source>
</evidence>
<keyword evidence="8" id="KW-1003">Cell membrane</keyword>
<dbReference type="GO" id="GO:0004605">
    <property type="term" value="F:phosphatidate cytidylyltransferase activity"/>
    <property type="evidence" value="ECO:0007669"/>
    <property type="project" value="UniProtKB-EC"/>
</dbReference>
<organism evidence="20">
    <name type="scientific">uncultured Pyrinomonadaceae bacterium</name>
    <dbReference type="NCBI Taxonomy" id="2283094"/>
    <lineage>
        <taxon>Bacteria</taxon>
        <taxon>Pseudomonadati</taxon>
        <taxon>Acidobacteriota</taxon>
        <taxon>Blastocatellia</taxon>
        <taxon>Blastocatellales</taxon>
        <taxon>Pyrinomonadaceae</taxon>
        <taxon>environmental samples</taxon>
    </lineage>
</organism>
<feature type="transmembrane region" description="Helical" evidence="19">
    <location>
        <begin position="88"/>
        <end position="106"/>
    </location>
</feature>
<keyword evidence="12 18" id="KW-0548">Nucleotidyltransferase</keyword>
<evidence type="ECO:0000256" key="7">
    <source>
        <dbReference type="ARBA" id="ARBA00019373"/>
    </source>
</evidence>
<evidence type="ECO:0000256" key="9">
    <source>
        <dbReference type="ARBA" id="ARBA00022516"/>
    </source>
</evidence>
<feature type="transmembrane region" description="Helical" evidence="19">
    <location>
        <begin position="217"/>
        <end position="235"/>
    </location>
</feature>
<keyword evidence="11 18" id="KW-0812">Transmembrane</keyword>
<sequence>MKSRLITALFALPVLTLSIVLPLFVPQFEQASWLFILIAAFAFTSGLFEFYTITKKLELKADASIAFVGAAALFVAFLFDAPKNAPDLLILTVTLFLMLVLSTQMFRFQKDFSKMLTGIGITVFGVLYVVFLGGFLVATRVGFDPVLSSKLLLFFFFANFGSDAGAYFIGKNLGKHKLAPKISPGKTWEGFIGGIVASVAFAALAVVWFFPELPYQFALPLAAVMSIVGCAGDLAESAMKRGAAVKDAANFLPGHGGLLDRLDSLLFNAPILYYFARFYF</sequence>
<evidence type="ECO:0000256" key="19">
    <source>
        <dbReference type="SAM" id="Phobius"/>
    </source>
</evidence>
<evidence type="ECO:0000256" key="15">
    <source>
        <dbReference type="ARBA" id="ARBA00023136"/>
    </source>
</evidence>
<evidence type="ECO:0000256" key="12">
    <source>
        <dbReference type="ARBA" id="ARBA00022695"/>
    </source>
</evidence>
<protein>
    <recommendedName>
        <fullName evidence="7 18">Phosphatidate cytidylyltransferase</fullName>
        <ecNumber evidence="6 18">2.7.7.41</ecNumber>
    </recommendedName>
</protein>
<reference evidence="20" key="1">
    <citation type="submission" date="2020-02" db="EMBL/GenBank/DDBJ databases">
        <authorList>
            <person name="Meier V. D."/>
        </authorList>
    </citation>
    <scope>NUCLEOTIDE SEQUENCE</scope>
    <source>
        <strain evidence="20">AVDCRST_MAG74</strain>
    </source>
</reference>
<evidence type="ECO:0000256" key="1">
    <source>
        <dbReference type="ARBA" id="ARBA00001698"/>
    </source>
</evidence>
<dbReference type="EMBL" id="CADCUR010000040">
    <property type="protein sequence ID" value="CAA9383383.1"/>
    <property type="molecule type" value="Genomic_DNA"/>
</dbReference>
<evidence type="ECO:0000313" key="20">
    <source>
        <dbReference type="EMBL" id="CAA9383383.1"/>
    </source>
</evidence>
<proteinExistence type="inferred from homology"/>
<evidence type="ECO:0000256" key="14">
    <source>
        <dbReference type="ARBA" id="ARBA00023098"/>
    </source>
</evidence>
<evidence type="ECO:0000256" key="13">
    <source>
        <dbReference type="ARBA" id="ARBA00022989"/>
    </source>
</evidence>
<feature type="transmembrane region" description="Helical" evidence="19">
    <location>
        <begin position="151"/>
        <end position="170"/>
    </location>
</feature>
<keyword evidence="9" id="KW-0444">Lipid biosynthesis</keyword>
<dbReference type="AlphaFoldDB" id="A0A6J4NFU0"/>
<name>A0A6J4NFU0_9BACT</name>
<dbReference type="PANTHER" id="PTHR46382">
    <property type="entry name" value="PHOSPHATIDATE CYTIDYLYLTRANSFERASE"/>
    <property type="match status" value="1"/>
</dbReference>
<dbReference type="PROSITE" id="PS01315">
    <property type="entry name" value="CDS"/>
    <property type="match status" value="1"/>
</dbReference>
<evidence type="ECO:0000256" key="16">
    <source>
        <dbReference type="ARBA" id="ARBA00023209"/>
    </source>
</evidence>
<dbReference type="Pfam" id="PF01148">
    <property type="entry name" value="CTP_transf_1"/>
    <property type="match status" value="1"/>
</dbReference>
<accession>A0A6J4NFU0</accession>
<evidence type="ECO:0000256" key="4">
    <source>
        <dbReference type="ARBA" id="ARBA00005189"/>
    </source>
</evidence>
<keyword evidence="16" id="KW-0594">Phospholipid biosynthesis</keyword>
<comment type="catalytic activity">
    <reaction evidence="1 18">
        <text>a 1,2-diacyl-sn-glycero-3-phosphate + CTP + H(+) = a CDP-1,2-diacyl-sn-glycerol + diphosphate</text>
        <dbReference type="Rhea" id="RHEA:16229"/>
        <dbReference type="ChEBI" id="CHEBI:15378"/>
        <dbReference type="ChEBI" id="CHEBI:33019"/>
        <dbReference type="ChEBI" id="CHEBI:37563"/>
        <dbReference type="ChEBI" id="CHEBI:58332"/>
        <dbReference type="ChEBI" id="CHEBI:58608"/>
        <dbReference type="EC" id="2.7.7.41"/>
    </reaction>
</comment>
<feature type="transmembrane region" description="Helical" evidence="19">
    <location>
        <begin position="63"/>
        <end position="82"/>
    </location>
</feature>
<comment type="pathway">
    <text evidence="3 18">Phospholipid metabolism; CDP-diacylglycerol biosynthesis; CDP-diacylglycerol from sn-glycerol 3-phosphate: step 3/3.</text>
</comment>
<evidence type="ECO:0000256" key="2">
    <source>
        <dbReference type="ARBA" id="ARBA00004651"/>
    </source>
</evidence>
<keyword evidence="14" id="KW-0443">Lipid metabolism</keyword>
<evidence type="ECO:0000256" key="11">
    <source>
        <dbReference type="ARBA" id="ARBA00022692"/>
    </source>
</evidence>
<dbReference type="EC" id="2.7.7.41" evidence="6 18"/>
<evidence type="ECO:0000256" key="8">
    <source>
        <dbReference type="ARBA" id="ARBA00022475"/>
    </source>
</evidence>
<gene>
    <name evidence="20" type="ORF">AVDCRST_MAG74-537</name>
</gene>